<protein>
    <submittedName>
        <fullName evidence="2">Uncharacterized protein</fullName>
    </submittedName>
</protein>
<dbReference type="EMBL" id="FQWD01000004">
    <property type="protein sequence ID" value="SHG59704.1"/>
    <property type="molecule type" value="Genomic_DNA"/>
</dbReference>
<evidence type="ECO:0000313" key="3">
    <source>
        <dbReference type="Proteomes" id="UP000184520"/>
    </source>
</evidence>
<sequence length="161" mass="17981">MKSFHYINFSVFRYMTYIKSAFHTPTRVLTKLSRRSWLFGIVVLLTGFLLSMSLISPSAPTSQAEKLVVHYTALLEQSTQENDTDALNRTLATLMLEESVIAASVFSPAGEQLAHSGKVDTFVGMVRTEPALQSVFTPIIAEDTQQVVGYLSILYRPNTDR</sequence>
<keyword evidence="3" id="KW-1185">Reference proteome</keyword>
<evidence type="ECO:0000313" key="2">
    <source>
        <dbReference type="EMBL" id="SHG59704.1"/>
    </source>
</evidence>
<keyword evidence="1" id="KW-0472">Membrane</keyword>
<reference evidence="3" key="1">
    <citation type="submission" date="2016-11" db="EMBL/GenBank/DDBJ databases">
        <authorList>
            <person name="Varghese N."/>
            <person name="Submissions S."/>
        </authorList>
    </citation>
    <scope>NUCLEOTIDE SEQUENCE [LARGE SCALE GENOMIC DNA]</scope>
    <source>
        <strain evidence="3">CGMCC 1.8995</strain>
    </source>
</reference>
<gene>
    <name evidence="2" type="ORF">SAMN05216361_2514</name>
</gene>
<dbReference type="AlphaFoldDB" id="A0A1M5L3M5"/>
<keyword evidence="1" id="KW-1133">Transmembrane helix</keyword>
<organism evidence="2 3">
    <name type="scientific">Marisediminitalea aggregata</name>
    <dbReference type="NCBI Taxonomy" id="634436"/>
    <lineage>
        <taxon>Bacteria</taxon>
        <taxon>Pseudomonadati</taxon>
        <taxon>Pseudomonadota</taxon>
        <taxon>Gammaproteobacteria</taxon>
        <taxon>Alteromonadales</taxon>
        <taxon>Alteromonadaceae</taxon>
        <taxon>Marisediminitalea</taxon>
    </lineage>
</organism>
<evidence type="ECO:0000256" key="1">
    <source>
        <dbReference type="SAM" id="Phobius"/>
    </source>
</evidence>
<name>A0A1M5L3M5_9ALTE</name>
<feature type="transmembrane region" description="Helical" evidence="1">
    <location>
        <begin position="37"/>
        <end position="55"/>
    </location>
</feature>
<keyword evidence="1" id="KW-0812">Transmembrane</keyword>
<accession>A0A1M5L3M5</accession>
<dbReference type="Proteomes" id="UP000184520">
    <property type="component" value="Unassembled WGS sequence"/>
</dbReference>
<proteinExistence type="predicted"/>